<evidence type="ECO:0000256" key="8">
    <source>
        <dbReference type="ARBA" id="ARBA00023136"/>
    </source>
</evidence>
<dbReference type="Gene3D" id="3.40.50.300">
    <property type="entry name" value="P-loop containing nucleotide triphosphate hydrolases"/>
    <property type="match status" value="1"/>
</dbReference>
<sequence length="316" mass="37754">MEERTNKLKTKNAKQPRNCKPETNFIFNKPYKTGGGAVGALLYRYGLKHNLIAAFPADPTSSVIESINGSEVLVFKYPCVNRFPVYNYISNHIRDYNYTLFKQFIPKAKFITMARLPFRQMESLFYWNYLHISLGLQNFSNPFETFLTNINYRKNVDRFVKSFLNQLGHNEIKDLEKRLLAYDKEYDLVMITEYMEESLLLLKQMMCWTFDDIVYYSQKISGRKPQHITSKMEEVLAYKLSNDIRFYDYFNKTLWHKIHNYNGNFENDLNIFRSKQMRITERCSVKQYNDEPCDLLRMDVTNYGRLIREAQFNTFC</sequence>
<keyword evidence="9" id="KW-0325">Glycoprotein</keyword>
<evidence type="ECO:0000256" key="5">
    <source>
        <dbReference type="ARBA" id="ARBA00022968"/>
    </source>
</evidence>
<evidence type="ECO:0000256" key="1">
    <source>
        <dbReference type="ARBA" id="ARBA00004323"/>
    </source>
</evidence>
<evidence type="ECO:0000256" key="9">
    <source>
        <dbReference type="ARBA" id="ARBA00023180"/>
    </source>
</evidence>
<keyword evidence="8" id="KW-0472">Membrane</keyword>
<keyword evidence="7" id="KW-0333">Golgi apparatus</keyword>
<protein>
    <submittedName>
        <fullName evidence="11">Galactosylceramide sulfotransferase-like</fullName>
    </submittedName>
</protein>
<evidence type="ECO:0000256" key="6">
    <source>
        <dbReference type="ARBA" id="ARBA00022989"/>
    </source>
</evidence>
<keyword evidence="5" id="KW-0735">Signal-anchor</keyword>
<dbReference type="SUPFAM" id="SSF52540">
    <property type="entry name" value="P-loop containing nucleoside triphosphate hydrolases"/>
    <property type="match status" value="1"/>
</dbReference>
<keyword evidence="4" id="KW-0812">Transmembrane</keyword>
<evidence type="ECO:0000256" key="7">
    <source>
        <dbReference type="ARBA" id="ARBA00023034"/>
    </source>
</evidence>
<gene>
    <name evidence="11" type="primary">LOC102809048</name>
</gene>
<dbReference type="Proteomes" id="UP000694865">
    <property type="component" value="Unplaced"/>
</dbReference>
<comment type="subcellular location">
    <subcellularLocation>
        <location evidence="1">Golgi apparatus membrane</location>
        <topology evidence="1">Single-pass type II membrane protein</topology>
    </subcellularLocation>
</comment>
<evidence type="ECO:0000256" key="2">
    <source>
        <dbReference type="ARBA" id="ARBA00008124"/>
    </source>
</evidence>
<evidence type="ECO:0000256" key="4">
    <source>
        <dbReference type="ARBA" id="ARBA00022692"/>
    </source>
</evidence>
<proteinExistence type="inferred from homology"/>
<accession>A0ABM0ME81</accession>
<evidence type="ECO:0000313" key="11">
    <source>
        <dbReference type="RefSeq" id="XP_006818322.1"/>
    </source>
</evidence>
<dbReference type="PANTHER" id="PTHR14647">
    <property type="entry name" value="GALACTOSE-3-O-SULFOTRANSFERASE"/>
    <property type="match status" value="1"/>
</dbReference>
<evidence type="ECO:0000256" key="3">
    <source>
        <dbReference type="ARBA" id="ARBA00022679"/>
    </source>
</evidence>
<dbReference type="InterPro" id="IPR027417">
    <property type="entry name" value="P-loop_NTPase"/>
</dbReference>
<dbReference type="GeneID" id="102809048"/>
<dbReference type="PANTHER" id="PTHR14647:SF87">
    <property type="entry name" value="PUTATIVE-RELATED"/>
    <property type="match status" value="1"/>
</dbReference>
<organism evidence="10 11">
    <name type="scientific">Saccoglossus kowalevskii</name>
    <name type="common">Acorn worm</name>
    <dbReference type="NCBI Taxonomy" id="10224"/>
    <lineage>
        <taxon>Eukaryota</taxon>
        <taxon>Metazoa</taxon>
        <taxon>Hemichordata</taxon>
        <taxon>Enteropneusta</taxon>
        <taxon>Harrimaniidae</taxon>
        <taxon>Saccoglossus</taxon>
    </lineage>
</organism>
<dbReference type="InterPro" id="IPR009729">
    <property type="entry name" value="Gal-3-0_sulfotransfrase"/>
</dbReference>
<dbReference type="Pfam" id="PF06990">
    <property type="entry name" value="Gal-3-0_sulfotr"/>
    <property type="match status" value="1"/>
</dbReference>
<name>A0ABM0ME81_SACKO</name>
<dbReference type="RefSeq" id="XP_006818322.1">
    <property type="nucleotide sequence ID" value="XM_006818259.1"/>
</dbReference>
<evidence type="ECO:0000313" key="10">
    <source>
        <dbReference type="Proteomes" id="UP000694865"/>
    </source>
</evidence>
<keyword evidence="10" id="KW-1185">Reference proteome</keyword>
<keyword evidence="3" id="KW-0808">Transferase</keyword>
<keyword evidence="6" id="KW-1133">Transmembrane helix</keyword>
<reference evidence="11" key="1">
    <citation type="submission" date="2025-08" db="UniProtKB">
        <authorList>
            <consortium name="RefSeq"/>
        </authorList>
    </citation>
    <scope>IDENTIFICATION</scope>
    <source>
        <tissue evidence="11">Testes</tissue>
    </source>
</reference>
<comment type="similarity">
    <text evidence="2">Belongs to the galactose-3-O-sulfotransferase family.</text>
</comment>